<dbReference type="InterPro" id="IPR025714">
    <property type="entry name" value="Methyltranfer_dom"/>
</dbReference>
<comment type="caution">
    <text evidence="2">The sequence shown here is derived from an EMBL/GenBank/DDBJ whole genome shotgun (WGS) entry which is preliminary data.</text>
</comment>
<dbReference type="PANTHER" id="PTHR43861">
    <property type="entry name" value="TRANS-ACONITATE 2-METHYLTRANSFERASE-RELATED"/>
    <property type="match status" value="1"/>
</dbReference>
<gene>
    <name evidence="2" type="ORF">GCM10011614_08630</name>
</gene>
<dbReference type="SUPFAM" id="SSF53335">
    <property type="entry name" value="S-adenosyl-L-methionine-dependent methyltransferases"/>
    <property type="match status" value="1"/>
</dbReference>
<reference evidence="2" key="2">
    <citation type="submission" date="2020-09" db="EMBL/GenBank/DDBJ databases">
        <authorList>
            <person name="Sun Q."/>
            <person name="Kim S."/>
        </authorList>
    </citation>
    <scope>NUCLEOTIDE SEQUENCE</scope>
    <source>
        <strain evidence="2">KCTC 32255</strain>
    </source>
</reference>
<sequence>MLFFGRPTGTIACGAMALAIVALGLSGCKESRKDDKRAEAVRAFPIADRPVSKSADNTFATEVQRDSMNEARTVMDLARIEPGMTVADIGAGEGYYTVRLAQRVGAKGRVLAEDIDSAAINRLGLRIEREQLQNVSIKSGLPEDPRLPEGSFDRIFLVHMYHEVTEPYAFLWNLRPAVKAKGRVIVVDVDRPTDRHGIPPALLFCEFAAVGFRLTEFVRKPELQGYYAQFEASGPRPTPGEIKSCRLAATPAAAAR</sequence>
<organism evidence="2 3">
    <name type="scientific">Novosphingobium colocasiae</name>
    <dbReference type="NCBI Taxonomy" id="1256513"/>
    <lineage>
        <taxon>Bacteria</taxon>
        <taxon>Pseudomonadati</taxon>
        <taxon>Pseudomonadota</taxon>
        <taxon>Alphaproteobacteria</taxon>
        <taxon>Sphingomonadales</taxon>
        <taxon>Sphingomonadaceae</taxon>
        <taxon>Novosphingobium</taxon>
    </lineage>
</organism>
<dbReference type="EMBL" id="BMZA01000002">
    <property type="protein sequence ID" value="GGY96152.1"/>
    <property type="molecule type" value="Genomic_DNA"/>
</dbReference>
<dbReference type="Pfam" id="PF13847">
    <property type="entry name" value="Methyltransf_31"/>
    <property type="match status" value="1"/>
</dbReference>
<reference evidence="2" key="1">
    <citation type="journal article" date="2014" name="Int. J. Syst. Evol. Microbiol.">
        <title>Complete genome sequence of Corynebacterium casei LMG S-19264T (=DSM 44701T), isolated from a smear-ripened cheese.</title>
        <authorList>
            <consortium name="US DOE Joint Genome Institute (JGI-PGF)"/>
            <person name="Walter F."/>
            <person name="Albersmeier A."/>
            <person name="Kalinowski J."/>
            <person name="Ruckert C."/>
        </authorList>
    </citation>
    <scope>NUCLEOTIDE SEQUENCE</scope>
    <source>
        <strain evidence="2">KCTC 32255</strain>
    </source>
</reference>
<accession>A0A918PB70</accession>
<dbReference type="GO" id="GO:0032259">
    <property type="term" value="P:methylation"/>
    <property type="evidence" value="ECO:0007669"/>
    <property type="project" value="UniProtKB-KW"/>
</dbReference>
<keyword evidence="3" id="KW-1185">Reference proteome</keyword>
<name>A0A918PB70_9SPHN</name>
<dbReference type="GO" id="GO:0008168">
    <property type="term" value="F:methyltransferase activity"/>
    <property type="evidence" value="ECO:0007669"/>
    <property type="project" value="UniProtKB-KW"/>
</dbReference>
<feature type="domain" description="Methyltransferase" evidence="1">
    <location>
        <begin position="81"/>
        <end position="190"/>
    </location>
</feature>
<evidence type="ECO:0000313" key="3">
    <source>
        <dbReference type="Proteomes" id="UP000648075"/>
    </source>
</evidence>
<keyword evidence="2" id="KW-0808">Transferase</keyword>
<evidence type="ECO:0000259" key="1">
    <source>
        <dbReference type="Pfam" id="PF13847"/>
    </source>
</evidence>
<proteinExistence type="predicted"/>
<dbReference type="Proteomes" id="UP000648075">
    <property type="component" value="Unassembled WGS sequence"/>
</dbReference>
<protein>
    <submittedName>
        <fullName evidence="2">Methyltransferase type 11</fullName>
    </submittedName>
</protein>
<dbReference type="RefSeq" id="WP_229813746.1">
    <property type="nucleotide sequence ID" value="NZ_BMZA01000002.1"/>
</dbReference>
<keyword evidence="2" id="KW-0489">Methyltransferase</keyword>
<evidence type="ECO:0000313" key="2">
    <source>
        <dbReference type="EMBL" id="GGY96152.1"/>
    </source>
</evidence>
<dbReference type="InterPro" id="IPR029063">
    <property type="entry name" value="SAM-dependent_MTases_sf"/>
</dbReference>
<dbReference type="AlphaFoldDB" id="A0A918PB70"/>
<dbReference type="PROSITE" id="PS51257">
    <property type="entry name" value="PROKAR_LIPOPROTEIN"/>
    <property type="match status" value="1"/>
</dbReference>
<dbReference type="Gene3D" id="3.40.50.150">
    <property type="entry name" value="Vaccinia Virus protein VP39"/>
    <property type="match status" value="1"/>
</dbReference>
<dbReference type="CDD" id="cd02440">
    <property type="entry name" value="AdoMet_MTases"/>
    <property type="match status" value="1"/>
</dbReference>